<dbReference type="EMBL" id="QWGB01000008">
    <property type="protein sequence ID" value="RIJ21561.1"/>
    <property type="molecule type" value="Genomic_DNA"/>
</dbReference>
<accession>A0A399QSU4</accession>
<dbReference type="InterPro" id="IPR015066">
    <property type="entry name" value="DUF1902"/>
</dbReference>
<dbReference type="OrthoDB" id="7205622at2"/>
<comment type="caution">
    <text evidence="2">The sequence shown here is derived from an EMBL/GenBank/DDBJ whole genome shotgun (WGS) entry which is preliminary data.</text>
</comment>
<feature type="domain" description="DUF1902" evidence="1">
    <location>
        <begin position="6"/>
        <end position="58"/>
    </location>
</feature>
<proteinExistence type="predicted"/>
<dbReference type="Proteomes" id="UP000265431">
    <property type="component" value="Unassembled WGS sequence"/>
</dbReference>
<reference evidence="2 3" key="1">
    <citation type="submission" date="2018-08" db="EMBL/GenBank/DDBJ databases">
        <title>Henriciella mobilis sp. nov., isolated from seawater.</title>
        <authorList>
            <person name="Cheng H."/>
            <person name="Wu Y.-H."/>
            <person name="Xu X.-W."/>
            <person name="Guo L.-L."/>
        </authorList>
    </citation>
    <scope>NUCLEOTIDE SEQUENCE [LARGE SCALE GENOMIC DNA]</scope>
    <source>
        <strain evidence="2 3">CCUG66934</strain>
    </source>
</reference>
<keyword evidence="3" id="KW-1185">Reference proteome</keyword>
<name>A0A399QSU4_9PROT</name>
<evidence type="ECO:0000313" key="2">
    <source>
        <dbReference type="EMBL" id="RIJ21561.1"/>
    </source>
</evidence>
<sequence>MLQRSFFVRACWDEEAKVFYSESDIEGLHIETETIAEFEEIMRASAIELIIANHVSPQEMSSTPMKDLVPSIFWQPPQGELVCA</sequence>
<dbReference type="Pfam" id="PF08972">
    <property type="entry name" value="DUF1902"/>
    <property type="match status" value="1"/>
</dbReference>
<organism evidence="2 3">
    <name type="scientific">Henriciella barbarensis</name>
    <dbReference type="NCBI Taxonomy" id="86342"/>
    <lineage>
        <taxon>Bacteria</taxon>
        <taxon>Pseudomonadati</taxon>
        <taxon>Pseudomonadota</taxon>
        <taxon>Alphaproteobacteria</taxon>
        <taxon>Hyphomonadales</taxon>
        <taxon>Hyphomonadaceae</taxon>
        <taxon>Henriciella</taxon>
    </lineage>
</organism>
<evidence type="ECO:0000259" key="1">
    <source>
        <dbReference type="Pfam" id="PF08972"/>
    </source>
</evidence>
<evidence type="ECO:0000313" key="3">
    <source>
        <dbReference type="Proteomes" id="UP000265431"/>
    </source>
</evidence>
<gene>
    <name evidence="2" type="ORF">D1224_12390</name>
</gene>
<dbReference type="RefSeq" id="WP_119380280.1">
    <property type="nucleotide sequence ID" value="NZ_QWGB01000008.1"/>
</dbReference>
<protein>
    <submittedName>
        <fullName evidence="2">DUF1902 domain-containing protein</fullName>
    </submittedName>
</protein>
<dbReference type="InterPro" id="IPR035069">
    <property type="entry name" value="TTHA1013/TTHA0281-like"/>
</dbReference>
<dbReference type="Gene3D" id="3.30.2390.10">
    <property type="entry name" value="TTHA1013-like"/>
    <property type="match status" value="1"/>
</dbReference>
<dbReference type="AlphaFoldDB" id="A0A399QSU4"/>
<dbReference type="SUPFAM" id="SSF143100">
    <property type="entry name" value="TTHA1013/TTHA0281-like"/>
    <property type="match status" value="1"/>
</dbReference>